<dbReference type="InParanoid" id="D2VY90"/>
<dbReference type="Gene3D" id="3.40.50.12170">
    <property type="entry name" value="Uncharacterised protein PF07075, DUF1343"/>
    <property type="match status" value="1"/>
</dbReference>
<dbReference type="Proteomes" id="UP000006671">
    <property type="component" value="Unassembled WGS sequence"/>
</dbReference>
<dbReference type="PANTHER" id="PTHR42915:SF1">
    <property type="entry name" value="PEPTIDOGLYCAN BETA-N-ACETYLMURAMIDASE NAMZ"/>
    <property type="match status" value="1"/>
</dbReference>
<dbReference type="OrthoDB" id="2017677at2759"/>
<dbReference type="InterPro" id="IPR048503">
    <property type="entry name" value="NamZ_C"/>
</dbReference>
<dbReference type="PANTHER" id="PTHR42915">
    <property type="entry name" value="HYPOTHETICAL 460 KDA PROTEIN IN FEUA-SIGW INTERGENIC REGION [PRECURSOR]"/>
    <property type="match status" value="1"/>
</dbReference>
<dbReference type="Pfam" id="PF07075">
    <property type="entry name" value="NamZ_N"/>
    <property type="match status" value="1"/>
</dbReference>
<dbReference type="Gene3D" id="3.90.1150.140">
    <property type="match status" value="1"/>
</dbReference>
<organism evidence="4">
    <name type="scientific">Naegleria gruberi</name>
    <name type="common">Amoeba</name>
    <dbReference type="NCBI Taxonomy" id="5762"/>
    <lineage>
        <taxon>Eukaryota</taxon>
        <taxon>Discoba</taxon>
        <taxon>Heterolobosea</taxon>
        <taxon>Tetramitia</taxon>
        <taxon>Eutetramitia</taxon>
        <taxon>Vahlkampfiidae</taxon>
        <taxon>Naegleria</taxon>
    </lineage>
</organism>
<dbReference type="STRING" id="5762.D2VY90"/>
<reference evidence="3 4" key="1">
    <citation type="journal article" date="2010" name="Cell">
        <title>The genome of Naegleria gruberi illuminates early eukaryotic versatility.</title>
        <authorList>
            <person name="Fritz-Laylin L.K."/>
            <person name="Prochnik S.E."/>
            <person name="Ginger M.L."/>
            <person name="Dacks J.B."/>
            <person name="Carpenter M.L."/>
            <person name="Field M.C."/>
            <person name="Kuo A."/>
            <person name="Paredez A."/>
            <person name="Chapman J."/>
            <person name="Pham J."/>
            <person name="Shu S."/>
            <person name="Neupane R."/>
            <person name="Cipriano M."/>
            <person name="Mancuso J."/>
            <person name="Tu H."/>
            <person name="Salamov A."/>
            <person name="Lindquist E."/>
            <person name="Shapiro H."/>
            <person name="Lucas S."/>
            <person name="Grigoriev I.V."/>
            <person name="Cande W.Z."/>
            <person name="Fulton C."/>
            <person name="Rokhsar D.S."/>
            <person name="Dawson S.C."/>
        </authorList>
    </citation>
    <scope>NUCLEOTIDE SEQUENCE [LARGE SCALE GENOMIC DNA]</scope>
    <source>
        <strain evidence="3 4">NEG-M</strain>
    </source>
</reference>
<feature type="domain" description="Peptidoglycan beta-N-acetylmuramidase NamZ N-terminal" evidence="1">
    <location>
        <begin position="43"/>
        <end position="265"/>
    </location>
</feature>
<dbReference type="GeneID" id="8857762"/>
<sequence length="443" mass="50629">MASGVEQNRNVRKYHNNIKAGSTSSYVQPGINNSLQPLFGHNIGLITNPSGQNYQLSQSTIDLLMELTKQGYLNLVALFAPEHGIYGDKPPGQFFNDYIDPYTKLPVYSLYSETNPTHEPLPYMLKNVTMLVSDIQDVGMRPFTFISTMCEGLIGAKKNSIKFTVLDRINYLNGNIIAGPILNMKYKSFIGIYKLPIVTGMTMGELALLFDKEMYINLDNDLTIIPIVDDSSQTYGKYRPSFREIRQVFRQPILYLPPSPNLPTIESVELYSGMVLFESLFNISIGRGTTNPFQVIGSPFIDSRKWMSFLQQEFATELSLYFKYVQLSYPTYFIPSLDIHQNAPCEGIRLVLKPLDYNNITNIEEYYRSFLPLSLTLMKSLLKLYGKELLIWRTDFAHILIGSEETISQILDNSVTVGEIVNSWNKDLVKFDKNVRQKYLIYK</sequence>
<evidence type="ECO:0000259" key="2">
    <source>
        <dbReference type="Pfam" id="PF20732"/>
    </source>
</evidence>
<dbReference type="InterPro" id="IPR008302">
    <property type="entry name" value="NamZ"/>
</dbReference>
<evidence type="ECO:0008006" key="5">
    <source>
        <dbReference type="Google" id="ProtNLM"/>
    </source>
</evidence>
<dbReference type="PIRSF" id="PIRSF016719">
    <property type="entry name" value="UCP016719"/>
    <property type="match status" value="1"/>
</dbReference>
<dbReference type="eggNOG" id="ENOG502S519">
    <property type="taxonomic scope" value="Eukaryota"/>
</dbReference>
<keyword evidence="4" id="KW-1185">Reference proteome</keyword>
<dbReference type="GO" id="GO:0033922">
    <property type="term" value="F:peptidoglycan beta-N-acetylmuramidase activity"/>
    <property type="evidence" value="ECO:0007669"/>
    <property type="project" value="InterPro"/>
</dbReference>
<name>D2VY90_NAEGR</name>
<evidence type="ECO:0000313" key="3">
    <source>
        <dbReference type="EMBL" id="EFC38158.1"/>
    </source>
</evidence>
<dbReference type="KEGG" id="ngr:NAEGRDRAFT_59573"/>
<evidence type="ECO:0000259" key="1">
    <source>
        <dbReference type="Pfam" id="PF07075"/>
    </source>
</evidence>
<dbReference type="VEuPathDB" id="AmoebaDB:NAEGRDRAFT_59573"/>
<dbReference type="InterPro" id="IPR048502">
    <property type="entry name" value="NamZ_N"/>
</dbReference>
<dbReference type="Pfam" id="PF20732">
    <property type="entry name" value="NamZ_C"/>
    <property type="match status" value="1"/>
</dbReference>
<dbReference type="OMA" id="FYTYIYT"/>
<dbReference type="AlphaFoldDB" id="D2VY90"/>
<protein>
    <recommendedName>
        <fullName evidence="5">DUF1343 domain-containing protein</fullName>
    </recommendedName>
</protein>
<accession>D2VY90</accession>
<gene>
    <name evidence="3" type="ORF">NAEGRDRAFT_59573</name>
</gene>
<dbReference type="RefSeq" id="XP_002670902.1">
    <property type="nucleotide sequence ID" value="XM_002670856.1"/>
</dbReference>
<dbReference type="EMBL" id="GG738910">
    <property type="protein sequence ID" value="EFC38158.1"/>
    <property type="molecule type" value="Genomic_DNA"/>
</dbReference>
<evidence type="ECO:0000313" key="4">
    <source>
        <dbReference type="Proteomes" id="UP000006671"/>
    </source>
</evidence>
<feature type="domain" description="Peptidoglycan beta-N-acetylmuramidase NamZ C-terminal" evidence="2">
    <location>
        <begin position="270"/>
        <end position="442"/>
    </location>
</feature>
<proteinExistence type="predicted"/>